<comment type="caution">
    <text evidence="2">The sequence shown here is derived from an EMBL/GenBank/DDBJ whole genome shotgun (WGS) entry which is preliminary data.</text>
</comment>
<proteinExistence type="predicted"/>
<keyword evidence="3" id="KW-1185">Reference proteome</keyword>
<accession>A0ABV1TE49</accession>
<dbReference type="Pfam" id="PF19681">
    <property type="entry name" value="DUF6183"/>
    <property type="match status" value="1"/>
</dbReference>
<organism evidence="2 3">
    <name type="scientific">Streptomyces sp. 900105755</name>
    <dbReference type="NCBI Taxonomy" id="3154389"/>
    <lineage>
        <taxon>Bacteria</taxon>
        <taxon>Bacillati</taxon>
        <taxon>Actinomycetota</taxon>
        <taxon>Actinomycetes</taxon>
        <taxon>Kitasatosporales</taxon>
        <taxon>Streptomycetaceae</taxon>
        <taxon>Streptomyces</taxon>
    </lineage>
</organism>
<sequence length="404" mass="42840">MSAGTIVRHSDSTMYGDTTRRIEELLDGGFSAVCALGEEIRHRVSSGDFEWTTLLGAELARRAAGGGEVSSEHVLLLDRLQTALAATEGQQSLRALLCLPVSVQAGGPAQTRAERRLAHLVALGHGPADIVAAVFGEQLGIAASDEFKACLLQELVLRGVAVPEHPVLRSFGEALVAEGHPLAPLPLDLLPAERALLRPPHAPPEWTWALPPAAVEKQSDQPGLRVSPEMRRRGGAADPAEITVAESAEAMSTAVRHWVEESNGRVAAQEFWSASAVSPDDFAAVFERLPLTAWPAGETRVRLHPASSGRVLRVLLTAAVRSPAYGNARFGAYGRLAAWRSLGGLVGAAPDAPIGHTARLVEQAHWFVADPSSDWFCLVAWDLAVAVLRAGGQEIAVLAATDTD</sequence>
<evidence type="ECO:0000313" key="2">
    <source>
        <dbReference type="EMBL" id="MER6268175.1"/>
    </source>
</evidence>
<dbReference type="InterPro" id="IPR045756">
    <property type="entry name" value="DUF6183"/>
</dbReference>
<evidence type="ECO:0000256" key="1">
    <source>
        <dbReference type="SAM" id="MobiDB-lite"/>
    </source>
</evidence>
<dbReference type="RefSeq" id="WP_351956800.1">
    <property type="nucleotide sequence ID" value="NZ_JBEOZM010000004.1"/>
</dbReference>
<dbReference type="Proteomes" id="UP001490365">
    <property type="component" value="Unassembled WGS sequence"/>
</dbReference>
<feature type="region of interest" description="Disordered" evidence="1">
    <location>
        <begin position="217"/>
        <end position="238"/>
    </location>
</feature>
<evidence type="ECO:0000313" key="3">
    <source>
        <dbReference type="Proteomes" id="UP001490365"/>
    </source>
</evidence>
<protein>
    <submittedName>
        <fullName evidence="2">DUF6183 family protein</fullName>
    </submittedName>
</protein>
<dbReference type="EMBL" id="JBEOZM010000004">
    <property type="protein sequence ID" value="MER6268175.1"/>
    <property type="molecule type" value="Genomic_DNA"/>
</dbReference>
<gene>
    <name evidence="2" type="ORF">ABT211_12850</name>
</gene>
<reference evidence="2 3" key="1">
    <citation type="submission" date="2024-06" db="EMBL/GenBank/DDBJ databases">
        <title>The Natural Products Discovery Center: Release of the First 8490 Sequenced Strains for Exploring Actinobacteria Biosynthetic Diversity.</title>
        <authorList>
            <person name="Kalkreuter E."/>
            <person name="Kautsar S.A."/>
            <person name="Yang D."/>
            <person name="Bader C.D."/>
            <person name="Teijaro C.N."/>
            <person name="Fluegel L."/>
            <person name="Davis C.M."/>
            <person name="Simpson J.R."/>
            <person name="Lauterbach L."/>
            <person name="Steele A.D."/>
            <person name="Gui C."/>
            <person name="Meng S."/>
            <person name="Li G."/>
            <person name="Viehrig K."/>
            <person name="Ye F."/>
            <person name="Su P."/>
            <person name="Kiefer A.F."/>
            <person name="Nichols A."/>
            <person name="Cepeda A.J."/>
            <person name="Yan W."/>
            <person name="Fan B."/>
            <person name="Jiang Y."/>
            <person name="Adhikari A."/>
            <person name="Zheng C.-J."/>
            <person name="Schuster L."/>
            <person name="Cowan T.M."/>
            <person name="Smanski M.J."/>
            <person name="Chevrette M.G."/>
            <person name="De Carvalho L.P.S."/>
            <person name="Shen B."/>
        </authorList>
    </citation>
    <scope>NUCLEOTIDE SEQUENCE [LARGE SCALE GENOMIC DNA]</scope>
    <source>
        <strain evidence="2 3">NPDC001694</strain>
    </source>
</reference>
<name>A0ABV1TE49_9ACTN</name>